<dbReference type="Proteomes" id="UP000827986">
    <property type="component" value="Unassembled WGS sequence"/>
</dbReference>
<dbReference type="EMBL" id="JAHDVG010000463">
    <property type="protein sequence ID" value="KAH1187391.1"/>
    <property type="molecule type" value="Genomic_DNA"/>
</dbReference>
<sequence length="113" mass="12812">MAQAGQVTLGTARLLARNPLPRLHPFQSVRGRKVLEKGEHPFCGRALPQRHGWASGRWLGWQWERDQLENTALLRRAGSAEAERKGQRYRVRSWAWVPSALHTAAAHWVTEGA</sequence>
<reference evidence="1" key="1">
    <citation type="submission" date="2021-09" db="EMBL/GenBank/DDBJ databases">
        <title>The genome of Mauremys mutica provides insights into the evolution of semi-aquatic lifestyle.</title>
        <authorList>
            <person name="Gong S."/>
            <person name="Gao Y."/>
        </authorList>
    </citation>
    <scope>NUCLEOTIDE SEQUENCE</scope>
    <source>
        <strain evidence="1">MM-2020</strain>
        <tissue evidence="1">Muscle</tissue>
    </source>
</reference>
<accession>A0A9D3XW55</accession>
<proteinExistence type="predicted"/>
<keyword evidence="2" id="KW-1185">Reference proteome</keyword>
<name>A0A9D3XW55_9SAUR</name>
<evidence type="ECO:0000313" key="1">
    <source>
        <dbReference type="EMBL" id="KAH1187391.1"/>
    </source>
</evidence>
<evidence type="ECO:0000313" key="2">
    <source>
        <dbReference type="Proteomes" id="UP000827986"/>
    </source>
</evidence>
<dbReference type="AlphaFoldDB" id="A0A9D3XW55"/>
<comment type="caution">
    <text evidence="1">The sequence shown here is derived from an EMBL/GenBank/DDBJ whole genome shotgun (WGS) entry which is preliminary data.</text>
</comment>
<gene>
    <name evidence="1" type="ORF">KIL84_020140</name>
</gene>
<organism evidence="1 2">
    <name type="scientific">Mauremys mutica</name>
    <name type="common">yellowpond turtle</name>
    <dbReference type="NCBI Taxonomy" id="74926"/>
    <lineage>
        <taxon>Eukaryota</taxon>
        <taxon>Metazoa</taxon>
        <taxon>Chordata</taxon>
        <taxon>Craniata</taxon>
        <taxon>Vertebrata</taxon>
        <taxon>Euteleostomi</taxon>
        <taxon>Archelosauria</taxon>
        <taxon>Testudinata</taxon>
        <taxon>Testudines</taxon>
        <taxon>Cryptodira</taxon>
        <taxon>Durocryptodira</taxon>
        <taxon>Testudinoidea</taxon>
        <taxon>Geoemydidae</taxon>
        <taxon>Geoemydinae</taxon>
        <taxon>Mauremys</taxon>
    </lineage>
</organism>
<protein>
    <submittedName>
        <fullName evidence="1">Uncharacterized protein</fullName>
    </submittedName>
</protein>